<comment type="caution">
    <text evidence="4">The sequence shown here is derived from an EMBL/GenBank/DDBJ whole genome shotgun (WGS) entry which is preliminary data.</text>
</comment>
<feature type="region of interest" description="Disordered" evidence="1">
    <location>
        <begin position="655"/>
        <end position="675"/>
    </location>
</feature>
<dbReference type="SMR" id="A0A843V3Q3"/>
<keyword evidence="5" id="KW-1185">Reference proteome</keyword>
<dbReference type="EMBL" id="NMUH01000975">
    <property type="protein sequence ID" value="MQL87393.1"/>
    <property type="molecule type" value="Genomic_DNA"/>
</dbReference>
<dbReference type="PANTHER" id="PTHR21450:SF7">
    <property type="entry name" value="DNA LIGASE (DUF630 AND DUF632)"/>
    <property type="match status" value="1"/>
</dbReference>
<dbReference type="InterPro" id="IPR006868">
    <property type="entry name" value="DUF630"/>
</dbReference>
<sequence>MGCAQSKIENEEAVSRCKERKQFMKEAVGFRNAFAAAHSAYAVSLKNTGAALSDYAQAEAQDVLHPSSAAPGGGPASSSAPSPAIKPPTESFPPPPPLPPEFSPSQLQRSASMPDMPVVKPRRRRSINDQPSPAEDSIREEDGDELEDDPRGDTATAESASPAPPPRPPPRPQPEPESEPEPSPVPPPPPNKPSTWDYFFGMDDNMHGASLGGAEEIRPEKEAREEEEAEKYKRAASSPSTSAAVEPDVPGVDVTTPPVTPEKVVVEPPMPPPNKQVKKQKGSAHHQYAASMGSMDARKGKMVPSTAPSVSLLQVLTDLDEHFLKASESAQDVSKMLEANRLHYHSNFADNRGHINHSERVMRAITWNKSFKGIPNADDGKDDFDADEWETHATILDKLLAWEKKLYDEVKASELMKLEYQRKVAQLNKQKKRGASAETLEKTKAAVSHLHTRYIVDMQSMDSTVSEIERLRDDRLYPKLTALVDGMAKMWEMMCLHHKAQLDVVVGIRSIDVSNAPKETSEHHYDRTVQLWKIVNEWHTQFKNLVTNQKDYIKALNNWLKLNLIPIESSLKEKVSSPPRVHHPPIQSLLLAWHEQLEKLPDDHARSAIYSFAAVVNAIMIQLQDELKQKEKCEETQKEYIRKKQAFEEWYHKYQSRRAPQPEEADADTTGTVNNDPVAERELQVDVLKKKLEDEVETHQRLCRQSREKSVHSLKTHLPELFRAMSEFTQQCSEMYTFLRDIPHMQNGAAS</sequence>
<name>A0A843V3Q3_COLES</name>
<dbReference type="Pfam" id="PF04782">
    <property type="entry name" value="DUF632"/>
    <property type="match status" value="1"/>
</dbReference>
<dbReference type="PANTHER" id="PTHR21450">
    <property type="entry name" value="PROTEIN ALTERED PHOSPHATE STARVATION RESPONSE 1"/>
    <property type="match status" value="1"/>
</dbReference>
<dbReference type="Proteomes" id="UP000652761">
    <property type="component" value="Unassembled WGS sequence"/>
</dbReference>
<evidence type="ECO:0000256" key="1">
    <source>
        <dbReference type="SAM" id="MobiDB-lite"/>
    </source>
</evidence>
<accession>A0A843V3Q3</accession>
<feature type="compositionally biased region" description="Pro residues" evidence="1">
    <location>
        <begin position="84"/>
        <end position="102"/>
    </location>
</feature>
<protein>
    <recommendedName>
        <fullName evidence="6">Nitrate regulatory gene2 protein</fullName>
    </recommendedName>
</protein>
<feature type="compositionally biased region" description="Low complexity" evidence="1">
    <location>
        <begin position="66"/>
        <end position="83"/>
    </location>
</feature>
<gene>
    <name evidence="4" type="ORF">Taro_019958</name>
</gene>
<feature type="domain" description="DUF630" evidence="3">
    <location>
        <begin position="1"/>
        <end position="59"/>
    </location>
</feature>
<feature type="compositionally biased region" description="Basic and acidic residues" evidence="1">
    <location>
        <begin position="215"/>
        <end position="224"/>
    </location>
</feature>
<evidence type="ECO:0000259" key="2">
    <source>
        <dbReference type="Pfam" id="PF04782"/>
    </source>
</evidence>
<organism evidence="4 5">
    <name type="scientific">Colocasia esculenta</name>
    <name type="common">Wild taro</name>
    <name type="synonym">Arum esculentum</name>
    <dbReference type="NCBI Taxonomy" id="4460"/>
    <lineage>
        <taxon>Eukaryota</taxon>
        <taxon>Viridiplantae</taxon>
        <taxon>Streptophyta</taxon>
        <taxon>Embryophyta</taxon>
        <taxon>Tracheophyta</taxon>
        <taxon>Spermatophyta</taxon>
        <taxon>Magnoliopsida</taxon>
        <taxon>Liliopsida</taxon>
        <taxon>Araceae</taxon>
        <taxon>Aroideae</taxon>
        <taxon>Colocasieae</taxon>
        <taxon>Colocasia</taxon>
    </lineage>
</organism>
<feature type="domain" description="DUF632" evidence="2">
    <location>
        <begin position="312"/>
        <end position="617"/>
    </location>
</feature>
<feature type="compositionally biased region" description="Low complexity" evidence="1">
    <location>
        <begin position="245"/>
        <end position="267"/>
    </location>
</feature>
<dbReference type="Pfam" id="PF04783">
    <property type="entry name" value="DUF630"/>
    <property type="match status" value="1"/>
</dbReference>
<dbReference type="InterPro" id="IPR006867">
    <property type="entry name" value="DUF632"/>
</dbReference>
<evidence type="ECO:0000313" key="4">
    <source>
        <dbReference type="EMBL" id="MQL87393.1"/>
    </source>
</evidence>
<dbReference type="OrthoDB" id="674656at2759"/>
<feature type="compositionally biased region" description="Pro residues" evidence="1">
    <location>
        <begin position="162"/>
        <end position="192"/>
    </location>
</feature>
<feature type="region of interest" description="Disordered" evidence="1">
    <location>
        <begin position="63"/>
        <end position="282"/>
    </location>
</feature>
<dbReference type="AlphaFoldDB" id="A0A843V3Q3"/>
<evidence type="ECO:0000313" key="5">
    <source>
        <dbReference type="Proteomes" id="UP000652761"/>
    </source>
</evidence>
<evidence type="ECO:0000259" key="3">
    <source>
        <dbReference type="Pfam" id="PF04783"/>
    </source>
</evidence>
<feature type="compositionally biased region" description="Acidic residues" evidence="1">
    <location>
        <begin position="138"/>
        <end position="150"/>
    </location>
</feature>
<reference evidence="4" key="1">
    <citation type="submission" date="2017-07" db="EMBL/GenBank/DDBJ databases">
        <title>Taro Niue Genome Assembly and Annotation.</title>
        <authorList>
            <person name="Atibalentja N."/>
            <person name="Keating K."/>
            <person name="Fields C.J."/>
        </authorList>
    </citation>
    <scope>NUCLEOTIDE SEQUENCE</scope>
    <source>
        <strain evidence="4">Niue_2</strain>
        <tissue evidence="4">Leaf</tissue>
    </source>
</reference>
<evidence type="ECO:0008006" key="6">
    <source>
        <dbReference type="Google" id="ProtNLM"/>
    </source>
</evidence>
<proteinExistence type="predicted"/>